<sequence>MAVQKVKKGVFALFNCCFPPSNSPEPTIEDLYIVQEQFKRRSTNAGDDLANGIFSNYQNPPRWIKDDFIEACVLCNVQFDPIKRKHHCRSCGLIFCRHCAATFYRLVKFGFLKPVRLCHICASTAESENVFFEKRLPLLEGGDLFSKYGLLRKRYVYLKFLRAKNMFQYQNINPETRKFEGDIKVIALDEITDVREVALGQDNADLRIIITVGQQKHRFDAPTPHKKQEWIKAIVTARQARDKLLAVEREKRVKQVEKENVDIRMMSENLQMMEKRRGIFHEDRMCRRGEKREQLRTW</sequence>
<reference evidence="1 2" key="1">
    <citation type="journal article" date="2022" name="bioRxiv">
        <title>The genome of the oomycete Peronosclerospora sorghi, a cosmopolitan pathogen of maize and sorghum, is inflated with dispersed pseudogenes.</title>
        <authorList>
            <person name="Fletcher K."/>
            <person name="Martin F."/>
            <person name="Isakeit T."/>
            <person name="Cavanaugh K."/>
            <person name="Magill C."/>
            <person name="Michelmore R."/>
        </authorList>
    </citation>
    <scope>NUCLEOTIDE SEQUENCE [LARGE SCALE GENOMIC DNA]</scope>
    <source>
        <strain evidence="1">P6</strain>
    </source>
</reference>
<organism evidence="1 2">
    <name type="scientific">Peronosclerospora sorghi</name>
    <dbReference type="NCBI Taxonomy" id="230839"/>
    <lineage>
        <taxon>Eukaryota</taxon>
        <taxon>Sar</taxon>
        <taxon>Stramenopiles</taxon>
        <taxon>Oomycota</taxon>
        <taxon>Peronosporomycetes</taxon>
        <taxon>Peronosporales</taxon>
        <taxon>Peronosporaceae</taxon>
        <taxon>Peronosclerospora</taxon>
    </lineage>
</organism>
<accession>A0ACC0W637</accession>
<evidence type="ECO:0000313" key="2">
    <source>
        <dbReference type="Proteomes" id="UP001163321"/>
    </source>
</evidence>
<dbReference type="Proteomes" id="UP001163321">
    <property type="component" value="Chromosome 4"/>
</dbReference>
<comment type="caution">
    <text evidence="1">The sequence shown here is derived from an EMBL/GenBank/DDBJ whole genome shotgun (WGS) entry which is preliminary data.</text>
</comment>
<gene>
    <name evidence="1" type="ORF">PsorP6_005940</name>
</gene>
<dbReference type="EMBL" id="CM047583">
    <property type="protein sequence ID" value="KAI9914100.1"/>
    <property type="molecule type" value="Genomic_DNA"/>
</dbReference>
<evidence type="ECO:0000313" key="1">
    <source>
        <dbReference type="EMBL" id="KAI9914100.1"/>
    </source>
</evidence>
<protein>
    <submittedName>
        <fullName evidence="1">Uncharacterized protein</fullName>
    </submittedName>
</protein>
<keyword evidence="2" id="KW-1185">Reference proteome</keyword>
<name>A0ACC0W637_9STRA</name>
<proteinExistence type="predicted"/>